<dbReference type="SUPFAM" id="SSF53254">
    <property type="entry name" value="Phosphoglycerate mutase-like"/>
    <property type="match status" value="1"/>
</dbReference>
<proteinExistence type="predicted"/>
<dbReference type="Gene3D" id="3.40.50.1240">
    <property type="entry name" value="Phosphoglycerate mutase-like"/>
    <property type="match status" value="1"/>
</dbReference>
<dbReference type="PANTHER" id="PTHR11567:SF142">
    <property type="entry name" value="PHOSPHOGLYCERATE MUTASE-LIKE PROTEIN"/>
    <property type="match status" value="1"/>
</dbReference>
<dbReference type="Proteomes" id="UP000183567">
    <property type="component" value="Unassembled WGS sequence"/>
</dbReference>
<dbReference type="OrthoDB" id="258392at2759"/>
<evidence type="ECO:0000313" key="2">
    <source>
        <dbReference type="Proteomes" id="UP000183567"/>
    </source>
</evidence>
<accession>A0A1J8QW35</accession>
<name>A0A1J8QW35_9AGAM</name>
<dbReference type="InterPro" id="IPR029033">
    <property type="entry name" value="His_PPase_superfam"/>
</dbReference>
<gene>
    <name evidence="1" type="ORF">AZE42_03018</name>
</gene>
<evidence type="ECO:0008006" key="3">
    <source>
        <dbReference type="Google" id="ProtNLM"/>
    </source>
</evidence>
<sequence>MVNATAGLIGVVLLTRHGDRTEYFQNTSNYISQQAYLTPLGAQQEYELGSFLRSTYLDADSPSFIQNISTEVANIDQLTVRADAGGGNAILDSAYSLLQGLYPPTQKSEITLGNGEKVLSPLGGYQYIPGKLKLQPESLFLQSLEYWQAPSLTPWMECNYFLFHLNRVYTSSGFKNISAAAQPFLTALEPYLGGISNNFTNMWNIYDHVNVQYTHNKTYYDTLPATFLEQARHYANWLQQQVFTDATTAQNGVGYIAIRTLLPEVMWSLGNMTLPSNKVKIAVQEVDYKPFISLFNVTNATLYDPDISGIANYASVVALELSLDSTGSHHVSMKFKNGTDNSEFRQLKLFGNTTVTLESFIHQLAWTTINSTINWCFSCNQTIERGCSVFNYTNDPFLNPTG</sequence>
<dbReference type="PANTHER" id="PTHR11567">
    <property type="entry name" value="ACID PHOSPHATASE-RELATED"/>
    <property type="match status" value="1"/>
</dbReference>
<dbReference type="STRING" id="180088.A0A1J8QW35"/>
<organism evidence="1 2">
    <name type="scientific">Rhizopogon vesiculosus</name>
    <dbReference type="NCBI Taxonomy" id="180088"/>
    <lineage>
        <taxon>Eukaryota</taxon>
        <taxon>Fungi</taxon>
        <taxon>Dikarya</taxon>
        <taxon>Basidiomycota</taxon>
        <taxon>Agaricomycotina</taxon>
        <taxon>Agaricomycetes</taxon>
        <taxon>Agaricomycetidae</taxon>
        <taxon>Boletales</taxon>
        <taxon>Suillineae</taxon>
        <taxon>Rhizopogonaceae</taxon>
        <taxon>Rhizopogon</taxon>
    </lineage>
</organism>
<dbReference type="AlphaFoldDB" id="A0A1J8QW35"/>
<keyword evidence="2" id="KW-1185">Reference proteome</keyword>
<evidence type="ECO:0000313" key="1">
    <source>
        <dbReference type="EMBL" id="OJA17664.1"/>
    </source>
</evidence>
<comment type="caution">
    <text evidence="1">The sequence shown here is derived from an EMBL/GenBank/DDBJ whole genome shotgun (WGS) entry which is preliminary data.</text>
</comment>
<protein>
    <recommendedName>
        <fullName evidence="3">Phosphoglycerate mutase-like protein</fullName>
    </recommendedName>
</protein>
<dbReference type="GO" id="GO:0016791">
    <property type="term" value="F:phosphatase activity"/>
    <property type="evidence" value="ECO:0007669"/>
    <property type="project" value="TreeGrafter"/>
</dbReference>
<dbReference type="InterPro" id="IPR050645">
    <property type="entry name" value="Histidine_acid_phosphatase"/>
</dbReference>
<reference evidence="1 2" key="1">
    <citation type="submission" date="2016-03" db="EMBL/GenBank/DDBJ databases">
        <title>Comparative genomics of the ectomycorrhizal sister species Rhizopogon vinicolor and Rhizopogon vesiculosus (Basidiomycota: Boletales) reveals a divergence of the mating type B locus.</title>
        <authorList>
            <person name="Mujic A.B."/>
            <person name="Kuo A."/>
            <person name="Tritt A."/>
            <person name="Lipzen A."/>
            <person name="Chen C."/>
            <person name="Johnson J."/>
            <person name="Sharma A."/>
            <person name="Barry K."/>
            <person name="Grigoriev I.V."/>
            <person name="Spatafora J.W."/>
        </authorList>
    </citation>
    <scope>NUCLEOTIDE SEQUENCE [LARGE SCALE GENOMIC DNA]</scope>
    <source>
        <strain evidence="1 2">AM-OR11-056</strain>
    </source>
</reference>
<dbReference type="EMBL" id="LVVM01001878">
    <property type="protein sequence ID" value="OJA17664.1"/>
    <property type="molecule type" value="Genomic_DNA"/>
</dbReference>